<evidence type="ECO:0000313" key="1">
    <source>
        <dbReference type="EMBL" id="KAF9070214.1"/>
    </source>
</evidence>
<dbReference type="EMBL" id="JADNRY010000043">
    <property type="protein sequence ID" value="KAF9070214.1"/>
    <property type="molecule type" value="Genomic_DNA"/>
</dbReference>
<comment type="caution">
    <text evidence="1">The sequence shown here is derived from an EMBL/GenBank/DDBJ whole genome shotgun (WGS) entry which is preliminary data.</text>
</comment>
<gene>
    <name evidence="1" type="ORF">BDP27DRAFT_1420260</name>
</gene>
<reference evidence="1" key="1">
    <citation type="submission" date="2020-11" db="EMBL/GenBank/DDBJ databases">
        <authorList>
            <consortium name="DOE Joint Genome Institute"/>
            <person name="Ahrendt S."/>
            <person name="Riley R."/>
            <person name="Andreopoulos W."/>
            <person name="Labutti K."/>
            <person name="Pangilinan J."/>
            <person name="Ruiz-Duenas F.J."/>
            <person name="Barrasa J.M."/>
            <person name="Sanchez-Garcia M."/>
            <person name="Camarero S."/>
            <person name="Miyauchi S."/>
            <person name="Serrano A."/>
            <person name="Linde D."/>
            <person name="Babiker R."/>
            <person name="Drula E."/>
            <person name="Ayuso-Fernandez I."/>
            <person name="Pacheco R."/>
            <person name="Padilla G."/>
            <person name="Ferreira P."/>
            <person name="Barriuso J."/>
            <person name="Kellner H."/>
            <person name="Castanera R."/>
            <person name="Alfaro M."/>
            <person name="Ramirez L."/>
            <person name="Pisabarro A.G."/>
            <person name="Kuo A."/>
            <person name="Tritt A."/>
            <person name="Lipzen A."/>
            <person name="He G."/>
            <person name="Yan M."/>
            <person name="Ng V."/>
            <person name="Cullen D."/>
            <person name="Martin F."/>
            <person name="Rosso M.-N."/>
            <person name="Henrissat B."/>
            <person name="Hibbett D."/>
            <person name="Martinez A.T."/>
            <person name="Grigoriev I.V."/>
        </authorList>
    </citation>
    <scope>NUCLEOTIDE SEQUENCE</scope>
    <source>
        <strain evidence="1">AH 40177</strain>
    </source>
</reference>
<sequence length="109" mass="12644">MLDLHWVAFQAWATHADGLAMERQEDQSIADFNLEILAAYREQHAEAEDAEHAFAKIMKWYRNKLASQTAQMQMEGLSMKQLRKIIKPFNARVSLLICIYYHSTSLTRG</sequence>
<proteinExistence type="predicted"/>
<dbReference type="Proteomes" id="UP000772434">
    <property type="component" value="Unassembled WGS sequence"/>
</dbReference>
<organism evidence="1 2">
    <name type="scientific">Rhodocollybia butyracea</name>
    <dbReference type="NCBI Taxonomy" id="206335"/>
    <lineage>
        <taxon>Eukaryota</taxon>
        <taxon>Fungi</taxon>
        <taxon>Dikarya</taxon>
        <taxon>Basidiomycota</taxon>
        <taxon>Agaricomycotina</taxon>
        <taxon>Agaricomycetes</taxon>
        <taxon>Agaricomycetidae</taxon>
        <taxon>Agaricales</taxon>
        <taxon>Marasmiineae</taxon>
        <taxon>Omphalotaceae</taxon>
        <taxon>Rhodocollybia</taxon>
    </lineage>
</organism>
<keyword evidence="2" id="KW-1185">Reference proteome</keyword>
<name>A0A9P5PQB8_9AGAR</name>
<dbReference type="AlphaFoldDB" id="A0A9P5PQB8"/>
<dbReference type="OrthoDB" id="3062339at2759"/>
<protein>
    <submittedName>
        <fullName evidence="1">Uncharacterized protein</fullName>
    </submittedName>
</protein>
<evidence type="ECO:0000313" key="2">
    <source>
        <dbReference type="Proteomes" id="UP000772434"/>
    </source>
</evidence>
<accession>A0A9P5PQB8</accession>